<dbReference type="Pfam" id="PF05618">
    <property type="entry name" value="Zn_protease"/>
    <property type="match status" value="1"/>
</dbReference>
<dbReference type="EMBL" id="JAFKDB010000008">
    <property type="protein sequence ID" value="MBN7769664.1"/>
    <property type="molecule type" value="Genomic_DNA"/>
</dbReference>
<keyword evidence="4" id="KW-0378">Hydrolase</keyword>
<dbReference type="SUPFAM" id="SSF50630">
    <property type="entry name" value="Acid proteases"/>
    <property type="match status" value="1"/>
</dbReference>
<name>A0ABS3BDD2_9GAMM</name>
<keyword evidence="2" id="KW-0732">Signal</keyword>
<evidence type="ECO:0000256" key="1">
    <source>
        <dbReference type="SAM" id="MobiDB-lite"/>
    </source>
</evidence>
<dbReference type="Proteomes" id="UP000664344">
    <property type="component" value="Unassembled WGS sequence"/>
</dbReference>
<sequence>MGYRFLQTRPFLTLAFSGLALSLSGCASDHYFMVKKENVEDVRSSVHSQRATLVTMEQNAGVRHEQLLQENRESTQSILDAIATQVEKPSCPPPKAAPSCPAPSKNAGQADRLKGKVVVGEVEKFFLAEPGLVYTARIDSGAETSSIHARNIQRFERDGSNWVRFEVPVPGTEDTKWVSMEKEISRRVKIVQSSADESERRVVVELQFAIGDHQQVAEFTLADRKNLTYEVLIGRNVLRDVMLIDVGKEFATELPKSYLEQSGNGGEK</sequence>
<dbReference type="InterPro" id="IPR008503">
    <property type="entry name" value="Asp_endopeptidase"/>
</dbReference>
<dbReference type="InterPro" id="IPR021109">
    <property type="entry name" value="Peptidase_aspartic_dom_sf"/>
</dbReference>
<proteinExistence type="predicted"/>
<protein>
    <submittedName>
        <fullName evidence="4">ATP-dependent zinc protease</fullName>
    </submittedName>
</protein>
<dbReference type="PANTHER" id="PTHR38037:SF2">
    <property type="entry name" value="ATP-DEPENDENT ZINC PROTEASE DOMAIN-CONTAINING PROTEIN-RELATED"/>
    <property type="match status" value="1"/>
</dbReference>
<keyword evidence="5" id="KW-1185">Reference proteome</keyword>
<feature type="signal peptide" evidence="2">
    <location>
        <begin position="1"/>
        <end position="27"/>
    </location>
</feature>
<evidence type="ECO:0000313" key="4">
    <source>
        <dbReference type="EMBL" id="MBN7769664.1"/>
    </source>
</evidence>
<keyword evidence="4" id="KW-0645">Protease</keyword>
<dbReference type="RefSeq" id="WP_206557091.1">
    <property type="nucleotide sequence ID" value="NZ_JAFKDB010000008.1"/>
</dbReference>
<evidence type="ECO:0000259" key="3">
    <source>
        <dbReference type="Pfam" id="PF05618"/>
    </source>
</evidence>
<dbReference type="GO" id="GO:0008233">
    <property type="term" value="F:peptidase activity"/>
    <property type="evidence" value="ECO:0007669"/>
    <property type="project" value="UniProtKB-KW"/>
</dbReference>
<comment type="caution">
    <text evidence="4">The sequence shown here is derived from an EMBL/GenBank/DDBJ whole genome shotgun (WGS) entry which is preliminary data.</text>
</comment>
<dbReference type="GO" id="GO:0006508">
    <property type="term" value="P:proteolysis"/>
    <property type="evidence" value="ECO:0007669"/>
    <property type="project" value="UniProtKB-KW"/>
</dbReference>
<dbReference type="PROSITE" id="PS51257">
    <property type="entry name" value="PROKAR_LIPOPROTEIN"/>
    <property type="match status" value="1"/>
</dbReference>
<accession>A0ABS3BDD2</accession>
<dbReference type="PANTHER" id="PTHR38037">
    <property type="entry name" value="ZN_PROTEASE DOMAIN-CONTAINING PROTEIN"/>
    <property type="match status" value="1"/>
</dbReference>
<dbReference type="Gene3D" id="2.40.70.10">
    <property type="entry name" value="Acid Proteases"/>
    <property type="match status" value="1"/>
</dbReference>
<feature type="domain" description="Retropepsin-like aspartic endopeptidase" evidence="3">
    <location>
        <begin position="118"/>
        <end position="251"/>
    </location>
</feature>
<organism evidence="4 5">
    <name type="scientific">Marinobacter daepoensis</name>
    <dbReference type="NCBI Taxonomy" id="262077"/>
    <lineage>
        <taxon>Bacteria</taxon>
        <taxon>Pseudomonadati</taxon>
        <taxon>Pseudomonadota</taxon>
        <taxon>Gammaproteobacteria</taxon>
        <taxon>Pseudomonadales</taxon>
        <taxon>Marinobacteraceae</taxon>
        <taxon>Marinobacter</taxon>
    </lineage>
</organism>
<gene>
    <name evidence="4" type="ORF">JYP53_07095</name>
</gene>
<reference evidence="4 5" key="1">
    <citation type="submission" date="2021-02" db="EMBL/GenBank/DDBJ databases">
        <title>PHA producing bacteria isolated from coastal sediment in Guangdong, Shenzhen.</title>
        <authorList>
            <person name="Zheng W."/>
            <person name="Yu S."/>
            <person name="Huang Y."/>
        </authorList>
    </citation>
    <scope>NUCLEOTIDE SEQUENCE [LARGE SCALE GENOMIC DNA]</scope>
    <source>
        <strain evidence="4 5">TN21-5</strain>
    </source>
</reference>
<feature type="chain" id="PRO_5046777725" evidence="2">
    <location>
        <begin position="28"/>
        <end position="268"/>
    </location>
</feature>
<feature type="region of interest" description="Disordered" evidence="1">
    <location>
        <begin position="88"/>
        <end position="110"/>
    </location>
</feature>
<evidence type="ECO:0000256" key="2">
    <source>
        <dbReference type="SAM" id="SignalP"/>
    </source>
</evidence>
<evidence type="ECO:0000313" key="5">
    <source>
        <dbReference type="Proteomes" id="UP000664344"/>
    </source>
</evidence>